<keyword evidence="1" id="KW-1133">Transmembrane helix</keyword>
<reference evidence="2" key="1">
    <citation type="submission" date="2020-02" db="EMBL/GenBank/DDBJ databases">
        <authorList>
            <person name="Meier V. D."/>
        </authorList>
    </citation>
    <scope>NUCLEOTIDE SEQUENCE</scope>
    <source>
        <strain evidence="2">AVDCRST_MAG47</strain>
    </source>
</reference>
<sequence length="83" mass="9090">MTSQSPEEIQAEIEQQREQLAGTLDALSAKLDVKSQAQAKVAGVKADVKDRTTDDSGRPRAELLVFGATVVVVAVALVWWRRR</sequence>
<evidence type="ECO:0000256" key="1">
    <source>
        <dbReference type="SAM" id="Phobius"/>
    </source>
</evidence>
<evidence type="ECO:0000313" key="2">
    <source>
        <dbReference type="EMBL" id="CAA9395633.1"/>
    </source>
</evidence>
<dbReference type="InterPro" id="IPR022062">
    <property type="entry name" value="DUF3618"/>
</dbReference>
<feature type="transmembrane region" description="Helical" evidence="1">
    <location>
        <begin position="63"/>
        <end position="80"/>
    </location>
</feature>
<dbReference type="Pfam" id="PF12277">
    <property type="entry name" value="DUF3618"/>
    <property type="match status" value="1"/>
</dbReference>
<keyword evidence="1" id="KW-0812">Transmembrane</keyword>
<dbReference type="AlphaFoldDB" id="A0A6J4NUM4"/>
<evidence type="ECO:0008006" key="3">
    <source>
        <dbReference type="Google" id="ProtNLM"/>
    </source>
</evidence>
<accession>A0A6J4NUM4</accession>
<dbReference type="EMBL" id="CADCUK010000206">
    <property type="protein sequence ID" value="CAA9395633.1"/>
    <property type="molecule type" value="Genomic_DNA"/>
</dbReference>
<protein>
    <recommendedName>
        <fullName evidence="3">DUF3618 domain-containing protein</fullName>
    </recommendedName>
</protein>
<proteinExistence type="predicted"/>
<organism evidence="2">
    <name type="scientific">uncultured Nocardioidaceae bacterium</name>
    <dbReference type="NCBI Taxonomy" id="253824"/>
    <lineage>
        <taxon>Bacteria</taxon>
        <taxon>Bacillati</taxon>
        <taxon>Actinomycetota</taxon>
        <taxon>Actinomycetes</taxon>
        <taxon>Propionibacteriales</taxon>
        <taxon>Nocardioidaceae</taxon>
        <taxon>environmental samples</taxon>
    </lineage>
</organism>
<gene>
    <name evidence="2" type="ORF">AVDCRST_MAG47-3113</name>
</gene>
<name>A0A6J4NUM4_9ACTN</name>
<keyword evidence="1" id="KW-0472">Membrane</keyword>